<dbReference type="InterPro" id="IPR000744">
    <property type="entry name" value="NSF_attach"/>
</dbReference>
<keyword evidence="4" id="KW-0931">ER-Golgi transport</keyword>
<protein>
    <recommendedName>
        <fullName evidence="7">Gamma-soluble NSF attachment protein</fullName>
    </recommendedName>
    <alternativeName>
        <fullName evidence="8">N-ethylmaleimide-sensitive factor attachment protein gamma</fullName>
    </alternativeName>
</protein>
<dbReference type="GO" id="GO:0005774">
    <property type="term" value="C:vacuolar membrane"/>
    <property type="evidence" value="ECO:0007669"/>
    <property type="project" value="TreeGrafter"/>
</dbReference>
<dbReference type="GO" id="GO:0005483">
    <property type="term" value="F:soluble NSF attachment protein activity"/>
    <property type="evidence" value="ECO:0007669"/>
    <property type="project" value="TreeGrafter"/>
</dbReference>
<keyword evidence="5" id="KW-0653">Protein transport</keyword>
<keyword evidence="3" id="KW-0813">Transport</keyword>
<comment type="similarity">
    <text evidence="2">Belongs to the SNAP family.</text>
</comment>
<dbReference type="GO" id="GO:0016192">
    <property type="term" value="P:vesicle-mediated transport"/>
    <property type="evidence" value="ECO:0007669"/>
    <property type="project" value="UniProtKB-KW"/>
</dbReference>
<dbReference type="GO" id="GO:0019905">
    <property type="term" value="F:syntaxin binding"/>
    <property type="evidence" value="ECO:0007669"/>
    <property type="project" value="TreeGrafter"/>
</dbReference>
<reference evidence="9 10" key="1">
    <citation type="submission" date="2020-08" db="EMBL/GenBank/DDBJ databases">
        <title>Plant Genome Project.</title>
        <authorList>
            <person name="Zhang R.-G."/>
        </authorList>
    </citation>
    <scope>NUCLEOTIDE SEQUENCE [LARGE SCALE GENOMIC DNA]</scope>
    <source>
        <tissue evidence="9">Rhizome</tissue>
    </source>
</reference>
<dbReference type="PANTHER" id="PTHR13768:SF2">
    <property type="entry name" value="GAMMA-SOLUBLE NSF ATTACHMENT PROTEIN"/>
    <property type="match status" value="1"/>
</dbReference>
<dbReference type="PANTHER" id="PTHR13768">
    <property type="entry name" value="SOLUBLE NSF ATTACHMENT PROTEIN SNAP"/>
    <property type="match status" value="1"/>
</dbReference>
<dbReference type="InterPro" id="IPR011990">
    <property type="entry name" value="TPR-like_helical_dom_sf"/>
</dbReference>
<name>A0A8J5GKV8_ZINOF</name>
<evidence type="ECO:0000256" key="1">
    <source>
        <dbReference type="ARBA" id="ARBA00004170"/>
    </source>
</evidence>
<evidence type="ECO:0000256" key="3">
    <source>
        <dbReference type="ARBA" id="ARBA00022448"/>
    </source>
</evidence>
<evidence type="ECO:0000313" key="9">
    <source>
        <dbReference type="EMBL" id="KAG6510122.1"/>
    </source>
</evidence>
<organism evidence="9 10">
    <name type="scientific">Zingiber officinale</name>
    <name type="common">Ginger</name>
    <name type="synonym">Amomum zingiber</name>
    <dbReference type="NCBI Taxonomy" id="94328"/>
    <lineage>
        <taxon>Eukaryota</taxon>
        <taxon>Viridiplantae</taxon>
        <taxon>Streptophyta</taxon>
        <taxon>Embryophyta</taxon>
        <taxon>Tracheophyta</taxon>
        <taxon>Spermatophyta</taxon>
        <taxon>Magnoliopsida</taxon>
        <taxon>Liliopsida</taxon>
        <taxon>Zingiberales</taxon>
        <taxon>Zingiberaceae</taxon>
        <taxon>Zingiber</taxon>
    </lineage>
</organism>
<evidence type="ECO:0000256" key="2">
    <source>
        <dbReference type="ARBA" id="ARBA00010050"/>
    </source>
</evidence>
<comment type="subcellular location">
    <subcellularLocation>
        <location evidence="1">Membrane</location>
        <topology evidence="1">Peripheral membrane protein</topology>
    </subcellularLocation>
</comment>
<dbReference type="AlphaFoldDB" id="A0A8J5GKV8"/>
<dbReference type="Proteomes" id="UP000734854">
    <property type="component" value="Unassembled WGS sequence"/>
</dbReference>
<keyword evidence="10" id="KW-1185">Reference proteome</keyword>
<proteinExistence type="inferred from homology"/>
<accession>A0A8J5GKV8</accession>
<gene>
    <name evidence="9" type="ORF">ZIOFF_028130</name>
</gene>
<evidence type="ECO:0000256" key="8">
    <source>
        <dbReference type="ARBA" id="ARBA00042485"/>
    </source>
</evidence>
<dbReference type="EMBL" id="JACMSC010000008">
    <property type="protein sequence ID" value="KAG6510122.1"/>
    <property type="molecule type" value="Genomic_DNA"/>
</dbReference>
<dbReference type="GO" id="GO:0006886">
    <property type="term" value="P:intracellular protein transport"/>
    <property type="evidence" value="ECO:0007669"/>
    <property type="project" value="InterPro"/>
</dbReference>
<evidence type="ECO:0000313" key="10">
    <source>
        <dbReference type="Proteomes" id="UP000734854"/>
    </source>
</evidence>
<sequence length="139" mass="15602">MQLPQMFYSAPWDAAKHMESAASLAKELSRWNEVSDFYRKASELFRKCGRSQPASDALGKGARKVGKSKWLLIYIVLTQALMLNLKGEELYIIHPAMVYTIPYLILEVPFGNRLCGEEGGKMPGFLDMVCKPPGLEDCV</sequence>
<keyword evidence="6" id="KW-0472">Membrane</keyword>
<evidence type="ECO:0000256" key="4">
    <source>
        <dbReference type="ARBA" id="ARBA00022892"/>
    </source>
</evidence>
<dbReference type="GO" id="GO:0031201">
    <property type="term" value="C:SNARE complex"/>
    <property type="evidence" value="ECO:0007669"/>
    <property type="project" value="TreeGrafter"/>
</dbReference>
<evidence type="ECO:0000256" key="6">
    <source>
        <dbReference type="ARBA" id="ARBA00023136"/>
    </source>
</evidence>
<dbReference type="Gene3D" id="1.25.40.10">
    <property type="entry name" value="Tetratricopeptide repeat domain"/>
    <property type="match status" value="1"/>
</dbReference>
<evidence type="ECO:0000256" key="5">
    <source>
        <dbReference type="ARBA" id="ARBA00022927"/>
    </source>
</evidence>
<comment type="caution">
    <text evidence="9">The sequence shown here is derived from an EMBL/GenBank/DDBJ whole genome shotgun (WGS) entry which is preliminary data.</text>
</comment>
<evidence type="ECO:0000256" key="7">
    <source>
        <dbReference type="ARBA" id="ARBA00040047"/>
    </source>
</evidence>